<comment type="caution">
    <text evidence="1">The sequence shown here is derived from an EMBL/GenBank/DDBJ whole genome shotgun (WGS) entry which is preliminary data.</text>
</comment>
<reference evidence="1 2" key="1">
    <citation type="submission" date="2019-02" db="EMBL/GenBank/DDBJ databases">
        <title>Genome sequencing of the rare red list fungi Phlebia centrifuga.</title>
        <authorList>
            <person name="Buettner E."/>
            <person name="Kellner H."/>
        </authorList>
    </citation>
    <scope>NUCLEOTIDE SEQUENCE [LARGE SCALE GENOMIC DNA]</scope>
    <source>
        <strain evidence="1 2">DSM 108282</strain>
    </source>
</reference>
<gene>
    <name evidence="1" type="ORF">EW026_g7755</name>
</gene>
<name>A0A4S4K6R5_9APHY</name>
<evidence type="ECO:0000313" key="2">
    <source>
        <dbReference type="Proteomes" id="UP000309038"/>
    </source>
</evidence>
<protein>
    <recommendedName>
        <fullName evidence="3">F-box domain-containing protein</fullName>
    </recommendedName>
</protein>
<dbReference type="AlphaFoldDB" id="A0A4S4K6R5"/>
<proteinExistence type="predicted"/>
<evidence type="ECO:0008006" key="3">
    <source>
        <dbReference type="Google" id="ProtNLM"/>
    </source>
</evidence>
<dbReference type="Proteomes" id="UP000309038">
    <property type="component" value="Unassembled WGS sequence"/>
</dbReference>
<evidence type="ECO:0000313" key="1">
    <source>
        <dbReference type="EMBL" id="THG93496.1"/>
    </source>
</evidence>
<dbReference type="Gene3D" id="3.80.10.10">
    <property type="entry name" value="Ribonuclease Inhibitor"/>
    <property type="match status" value="1"/>
</dbReference>
<sequence length="373" mass="41976">MLPFELVDKIIREASSNHSSATLRACALVCETWRAAARPYIFRKIKILDESQLATLETLIGTDPAVGVLIRELIIQPRTEQERTPSRWISRFPAVLPPHLNRLQTIQLVDLFDFGEYCNPDFFSAFSAFASVDQLILHHCALNLRLVYSCVSALPNIRHLHVGTMLPVPYILPDAPPQLHAPKLLSIKLNVGSMYPMALEEILEWMLGSSSKDYLRSASLTTRIVNATAVGNFIDELGGLLQHLELDFVRFSASEIEYDIMKADISLAKCTALRSLSFRGCNPTLPAFLAFLSEINSPYIRKLSLWATSSGADRAILPDFRVLVEQLDSRHLRGLEEVCFTYRGPLQRAFVLEKLQRDLPNVDSRGILRLVMT</sequence>
<dbReference type="InterPro" id="IPR032675">
    <property type="entry name" value="LRR_dom_sf"/>
</dbReference>
<dbReference type="SUPFAM" id="SSF52047">
    <property type="entry name" value="RNI-like"/>
    <property type="match status" value="1"/>
</dbReference>
<organism evidence="1 2">
    <name type="scientific">Hermanssonia centrifuga</name>
    <dbReference type="NCBI Taxonomy" id="98765"/>
    <lineage>
        <taxon>Eukaryota</taxon>
        <taxon>Fungi</taxon>
        <taxon>Dikarya</taxon>
        <taxon>Basidiomycota</taxon>
        <taxon>Agaricomycotina</taxon>
        <taxon>Agaricomycetes</taxon>
        <taxon>Polyporales</taxon>
        <taxon>Meruliaceae</taxon>
        <taxon>Hermanssonia</taxon>
    </lineage>
</organism>
<dbReference type="EMBL" id="SGPJ01000644">
    <property type="protein sequence ID" value="THG93496.1"/>
    <property type="molecule type" value="Genomic_DNA"/>
</dbReference>
<keyword evidence="2" id="KW-1185">Reference proteome</keyword>
<accession>A0A4S4K6R5</accession>